<dbReference type="EMBL" id="AKKN01000008">
    <property type="protein sequence ID" value="EKT57477.1"/>
    <property type="molecule type" value="Genomic_DNA"/>
</dbReference>
<keyword evidence="1" id="KW-0812">Transmembrane</keyword>
<sequence>MKRKTAFLVGNILMGIGLVAMIGSIALNLSVHILSLNLSDMVTTGSLGGIFVGALIWLAGAKLGGREKVADRYWLIKHYRCSNHDSHRYP</sequence>
<dbReference type="Pfam" id="PF10762">
    <property type="entry name" value="DUF2583"/>
    <property type="match status" value="1"/>
</dbReference>
<evidence type="ECO:0008006" key="4">
    <source>
        <dbReference type="Google" id="ProtNLM"/>
    </source>
</evidence>
<dbReference type="InterPro" id="IPR019698">
    <property type="entry name" value="DUF2583"/>
</dbReference>
<dbReference type="RefSeq" id="WP_008915587.1">
    <property type="nucleotide sequence ID" value="NZ_CM001773.1"/>
</dbReference>
<evidence type="ECO:0000256" key="1">
    <source>
        <dbReference type="SAM" id="Phobius"/>
    </source>
</evidence>
<gene>
    <name evidence="2" type="ORF">OO7_08830</name>
</gene>
<feature type="transmembrane region" description="Helical" evidence="1">
    <location>
        <begin position="12"/>
        <end position="35"/>
    </location>
</feature>
<dbReference type="NCBIfam" id="NF007968">
    <property type="entry name" value="PRK10692.1"/>
    <property type="match status" value="1"/>
</dbReference>
<reference evidence="2 3" key="1">
    <citation type="journal article" date="2012" name="BMC Genomics">
        <title>Comparative genomics of bacteria in the genus Providencia isolated from wild Drosophila melanogaster.</title>
        <authorList>
            <person name="Galac M.R."/>
            <person name="Lazzaro B.P."/>
        </authorList>
    </citation>
    <scope>NUCLEOTIDE SEQUENCE [LARGE SCALE GENOMIC DNA]</scope>
    <source>
        <strain evidence="2 3">DSM 19967</strain>
    </source>
</reference>
<organism evidence="2 3">
    <name type="scientific">Providencia sneebia DSM 19967</name>
    <dbReference type="NCBI Taxonomy" id="1141660"/>
    <lineage>
        <taxon>Bacteria</taxon>
        <taxon>Pseudomonadati</taxon>
        <taxon>Pseudomonadota</taxon>
        <taxon>Gammaproteobacteria</taxon>
        <taxon>Enterobacterales</taxon>
        <taxon>Morganellaceae</taxon>
        <taxon>Providencia</taxon>
    </lineage>
</organism>
<comment type="caution">
    <text evidence="2">The sequence shown here is derived from an EMBL/GenBank/DDBJ whole genome shotgun (WGS) entry which is preliminary data.</text>
</comment>
<evidence type="ECO:0000313" key="2">
    <source>
        <dbReference type="EMBL" id="EKT57477.1"/>
    </source>
</evidence>
<proteinExistence type="predicted"/>
<dbReference type="PATRIC" id="fig|1141660.3.peg.1763"/>
<dbReference type="OrthoDB" id="6494670at2"/>
<dbReference type="Proteomes" id="UP000010290">
    <property type="component" value="Chromosome"/>
</dbReference>
<accession>K8WJ21</accession>
<name>K8WJ21_9GAMM</name>
<evidence type="ECO:0000313" key="3">
    <source>
        <dbReference type="Proteomes" id="UP000010290"/>
    </source>
</evidence>
<feature type="transmembrane region" description="Helical" evidence="1">
    <location>
        <begin position="41"/>
        <end position="59"/>
    </location>
</feature>
<keyword evidence="3" id="KW-1185">Reference proteome</keyword>
<keyword evidence="1" id="KW-1133">Transmembrane helix</keyword>
<dbReference type="HOGENOM" id="CLU_187796_0_0_6"/>
<protein>
    <recommendedName>
        <fullName evidence="4">Inner membrane protein</fullName>
    </recommendedName>
</protein>
<dbReference type="AlphaFoldDB" id="K8WJ21"/>
<keyword evidence="1" id="KW-0472">Membrane</keyword>